<accession>A0ACB9YQ88</accession>
<proteinExistence type="predicted"/>
<dbReference type="EMBL" id="MU393554">
    <property type="protein sequence ID" value="KAI4861372.1"/>
    <property type="molecule type" value="Genomic_DNA"/>
</dbReference>
<name>A0ACB9YQ88_9PEZI</name>
<organism evidence="1 2">
    <name type="scientific">Hypoxylon rubiginosum</name>
    <dbReference type="NCBI Taxonomy" id="110542"/>
    <lineage>
        <taxon>Eukaryota</taxon>
        <taxon>Fungi</taxon>
        <taxon>Dikarya</taxon>
        <taxon>Ascomycota</taxon>
        <taxon>Pezizomycotina</taxon>
        <taxon>Sordariomycetes</taxon>
        <taxon>Xylariomycetidae</taxon>
        <taxon>Xylariales</taxon>
        <taxon>Hypoxylaceae</taxon>
        <taxon>Hypoxylon</taxon>
    </lineage>
</organism>
<evidence type="ECO:0000313" key="1">
    <source>
        <dbReference type="EMBL" id="KAI4861372.1"/>
    </source>
</evidence>
<reference evidence="1 2" key="1">
    <citation type="journal article" date="2022" name="New Phytol.">
        <title>Ecological generalism drives hyperdiversity of secondary metabolite gene clusters in xylarialean endophytes.</title>
        <authorList>
            <person name="Franco M.E.E."/>
            <person name="Wisecaver J.H."/>
            <person name="Arnold A.E."/>
            <person name="Ju Y.M."/>
            <person name="Slot J.C."/>
            <person name="Ahrendt S."/>
            <person name="Moore L.P."/>
            <person name="Eastman K.E."/>
            <person name="Scott K."/>
            <person name="Konkel Z."/>
            <person name="Mondo S.J."/>
            <person name="Kuo A."/>
            <person name="Hayes R.D."/>
            <person name="Haridas S."/>
            <person name="Andreopoulos B."/>
            <person name="Riley R."/>
            <person name="LaButti K."/>
            <person name="Pangilinan J."/>
            <person name="Lipzen A."/>
            <person name="Amirebrahimi M."/>
            <person name="Yan J."/>
            <person name="Adam C."/>
            <person name="Keymanesh K."/>
            <person name="Ng V."/>
            <person name="Louie K."/>
            <person name="Northen T."/>
            <person name="Drula E."/>
            <person name="Henrissat B."/>
            <person name="Hsieh H.M."/>
            <person name="Youens-Clark K."/>
            <person name="Lutzoni F."/>
            <person name="Miadlikowska J."/>
            <person name="Eastwood D.C."/>
            <person name="Hamelin R.C."/>
            <person name="Grigoriev I.V."/>
            <person name="U'Ren J.M."/>
        </authorList>
    </citation>
    <scope>NUCLEOTIDE SEQUENCE [LARGE SCALE GENOMIC DNA]</scope>
    <source>
        <strain evidence="1 2">CBS 119005</strain>
    </source>
</reference>
<sequence>MAAAYGQVPQHDNDDDDRNYGPSPSMSLSPAHSSSPMPFLPAVESTFTPLSMDSDFYSGAGVGVGAAGGEVAESNPHDKASHKKIGSTATTRAGARINTVVQSLSPTRATHNSRSEYGLLSPDTTLSSPSSSPNQTPYRSNISSSPYLKLAADDDLPSSNVNIHPLDLKATGGSTAGESKVKEPPSRQRQPVLVKPMPIVRAASTKSVSLRHPTPDSNTRSSSYVTNIAQLEATAEKLSMTSSIEDAIRDLHEEQKRNESRRSSILAASIGSIPEDNEPVSFPVSKPLSTASSILETNSAARYGGYSPAGFVMSPNPSLLSNPTRLRSGSGTLSAAESEVGGFMSRQGPGKSSVRSVRSASKPTLTDIAELEPTTLTPAAMDAADRLAEEPEEETLKIPRMEDIDLTPNAEQYGTSNGYDYWDQAVAEARRGDEHDGRDDRPPTSAGSTGTYELAEKAFADFDGAHCPSDVDLEETLFMPSLTNGPSTDTPFLQPFDYDLSKDEEDPNPSRPVISRPIGPPTVRPKSYMDPETGQTMLFYPARVPLMLNLPQKLSKKPKAEARNARRSQVLEKMTETNRQSSTTWLPEFLSDPLPDPTGSGYEQANHLAAADLDAEPRVPSGSEGQRQSQFQPRLDQGAINKDARKSRTSIIDIDKRKSRLDGLPPQLRASAFFDLPSELPTVQLKDGSAMATLDSILDASAKAPVSAFTDHAFAGTLGSEVYGTEKKRKSHMKSASTTDLLEPKKRSSFLHLRKPSALSRHSISQEGQRNASLAGTRMDEAPNGKDEQDEERQRLPSSIDGQPVPGQDQDEESEEEEPLYDGPPTTLLAELQIRKQQQKLRTRPVATAFPNGLHSTLLDMDTVAQIEREARKGKKINLAWEDPNVDPANSSEDEDTPLGLLMASRGQNNDMTATIAEINRPLGLMERRDMEDNEPLSRRRDRLQGKEAGPVKRQSMMTLGQGMHNVNNASGSLVAPSLQLRVHTPEEDEVEGETLGERMRRLKAREQGDNLLPQARPVSSAFSTELLSQIGDAFKEDENDGKSQDKKLKPKEEETLGQRRRRLQAEREAREGRVASMMLTSGIANDAPKLTKRHSLADVLGARNGSRNILSDPRAEADRAKQEEAARYRQSQEQKMAALRNQMPSSLSTPNLNRPGGYMAGRFNDGTGGAIGHLRTSTALGGYPSQSIGTGMMNPGMVANAYATGGSVVGQLPYVPNGYGVQMSNPYGMPIQPPAQMDRVERWRQSIQP</sequence>
<evidence type="ECO:0000313" key="2">
    <source>
        <dbReference type="Proteomes" id="UP001497700"/>
    </source>
</evidence>
<dbReference type="Proteomes" id="UP001497700">
    <property type="component" value="Unassembled WGS sequence"/>
</dbReference>
<protein>
    <submittedName>
        <fullName evidence="1">Uncharacterized protein</fullName>
    </submittedName>
</protein>
<comment type="caution">
    <text evidence="1">The sequence shown here is derived from an EMBL/GenBank/DDBJ whole genome shotgun (WGS) entry which is preliminary data.</text>
</comment>
<keyword evidence="2" id="KW-1185">Reference proteome</keyword>
<gene>
    <name evidence="1" type="ORF">F4820DRAFT_69283</name>
</gene>